<accession>A0ABZ0HZL5</accession>
<organism evidence="6 7">
    <name type="scientific">Methylocapsa polymorpha</name>
    <dbReference type="NCBI Taxonomy" id="3080828"/>
    <lineage>
        <taxon>Bacteria</taxon>
        <taxon>Pseudomonadati</taxon>
        <taxon>Pseudomonadota</taxon>
        <taxon>Alphaproteobacteria</taxon>
        <taxon>Hyphomicrobiales</taxon>
        <taxon>Beijerinckiaceae</taxon>
        <taxon>Methylocapsa</taxon>
    </lineage>
</organism>
<dbReference type="NCBIfam" id="TIGR01730">
    <property type="entry name" value="RND_mfp"/>
    <property type="match status" value="1"/>
</dbReference>
<keyword evidence="7" id="KW-1185">Reference proteome</keyword>
<evidence type="ECO:0000256" key="2">
    <source>
        <dbReference type="SAM" id="Coils"/>
    </source>
</evidence>
<name>A0ABZ0HZL5_9HYPH</name>
<evidence type="ECO:0000256" key="1">
    <source>
        <dbReference type="ARBA" id="ARBA00009477"/>
    </source>
</evidence>
<feature type="region of interest" description="Disordered" evidence="3">
    <location>
        <begin position="277"/>
        <end position="302"/>
    </location>
</feature>
<evidence type="ECO:0000256" key="3">
    <source>
        <dbReference type="SAM" id="MobiDB-lite"/>
    </source>
</evidence>
<evidence type="ECO:0000259" key="4">
    <source>
        <dbReference type="Pfam" id="PF25917"/>
    </source>
</evidence>
<dbReference type="SUPFAM" id="SSF111369">
    <property type="entry name" value="HlyD-like secretion proteins"/>
    <property type="match status" value="1"/>
</dbReference>
<dbReference type="Gene3D" id="2.40.30.170">
    <property type="match status" value="1"/>
</dbReference>
<evidence type="ECO:0000313" key="6">
    <source>
        <dbReference type="EMBL" id="WOJ91849.1"/>
    </source>
</evidence>
<comment type="similarity">
    <text evidence="1">Belongs to the membrane fusion protein (MFP) (TC 8.A.1) family.</text>
</comment>
<proteinExistence type="inferred from homology"/>
<evidence type="ECO:0000313" key="7">
    <source>
        <dbReference type="Proteomes" id="UP001626536"/>
    </source>
</evidence>
<dbReference type="Gene3D" id="2.40.50.100">
    <property type="match status" value="2"/>
</dbReference>
<sequence>MTQTLDRGAIVRAVTASGLVNPTATAPVRTHASGVIQALYCDANTKVKAGQLCAKINPRPYQIVVDQAKADLAAAEARLQMNKASLAQAKAELDRHAVPANHRAISRKARDKSRKAYAQVQEQTKLDEAMLEKLQAALHAAEINLGNTDIASPVDGIVVARSVEIGQTVAAGSETQLFLVGTNLAVIHIAANVSAKDIDEVKLGDKATFLVASFPNRPFAGEVAQIRPSPQTSEQGATHDIVVAAPNPDFLLEPGMMATVRIVTERRDDVLRAPNQALRYSPGNPAVASDGADPRTSPDGPRLWILRDGKPTALLVELGLDDGVYTEIVKGGLQPGDEVIVGEGARFRQDASAASSPL</sequence>
<keyword evidence="2" id="KW-0175">Coiled coil</keyword>
<protein>
    <submittedName>
        <fullName evidence="6">Efflux RND transporter periplasmic adaptor subunit</fullName>
    </submittedName>
</protein>
<dbReference type="InterPro" id="IPR006143">
    <property type="entry name" value="RND_pump_MFP"/>
</dbReference>
<dbReference type="InterPro" id="IPR058792">
    <property type="entry name" value="Beta-barrel_RND_2"/>
</dbReference>
<dbReference type="PANTHER" id="PTHR30469">
    <property type="entry name" value="MULTIDRUG RESISTANCE PROTEIN MDTA"/>
    <property type="match status" value="1"/>
</dbReference>
<gene>
    <name evidence="6" type="ORF">RZS28_18985</name>
</gene>
<dbReference type="InterPro" id="IPR058625">
    <property type="entry name" value="MdtA-like_BSH"/>
</dbReference>
<dbReference type="Pfam" id="PF25917">
    <property type="entry name" value="BSH_RND"/>
    <property type="match status" value="1"/>
</dbReference>
<reference evidence="6 7" key="1">
    <citation type="submission" date="2023-10" db="EMBL/GenBank/DDBJ databases">
        <title>Novel methanotroph of the genus Methylocapsa from a subarctic wetland.</title>
        <authorList>
            <person name="Belova S.E."/>
            <person name="Oshkin I.Y."/>
            <person name="Miroshnikov K."/>
            <person name="Dedysh S.N."/>
        </authorList>
    </citation>
    <scope>NUCLEOTIDE SEQUENCE [LARGE SCALE GENOMIC DNA]</scope>
    <source>
        <strain evidence="6 7">RX1</strain>
        <plasmid evidence="6 7">pRX1</plasmid>
    </source>
</reference>
<dbReference type="Proteomes" id="UP001626536">
    <property type="component" value="Plasmid pRX1"/>
</dbReference>
<dbReference type="RefSeq" id="WP_318655281.1">
    <property type="nucleotide sequence ID" value="NZ_CP136863.1"/>
</dbReference>
<dbReference type="Gene3D" id="2.40.420.20">
    <property type="match status" value="1"/>
</dbReference>
<dbReference type="EMBL" id="CP136863">
    <property type="protein sequence ID" value="WOJ91849.1"/>
    <property type="molecule type" value="Genomic_DNA"/>
</dbReference>
<keyword evidence="6" id="KW-0614">Plasmid</keyword>
<feature type="domain" description="Multidrug resistance protein MdtA-like barrel-sandwich hybrid" evidence="4">
    <location>
        <begin position="25"/>
        <end position="179"/>
    </location>
</feature>
<feature type="domain" description="CusB-like beta-barrel" evidence="5">
    <location>
        <begin position="189"/>
        <end position="265"/>
    </location>
</feature>
<geneLocation type="plasmid" evidence="6 7">
    <name>pRX1</name>
</geneLocation>
<dbReference type="Pfam" id="PF25954">
    <property type="entry name" value="Beta-barrel_RND_2"/>
    <property type="match status" value="1"/>
</dbReference>
<feature type="coiled-coil region" evidence="2">
    <location>
        <begin position="65"/>
        <end position="92"/>
    </location>
</feature>
<evidence type="ECO:0000259" key="5">
    <source>
        <dbReference type="Pfam" id="PF25954"/>
    </source>
</evidence>
<dbReference type="PANTHER" id="PTHR30469:SF33">
    <property type="entry name" value="SLR1207 PROTEIN"/>
    <property type="match status" value="1"/>
</dbReference>